<accession>A0ABR2T569</accession>
<sequence>MESKTLTAGETPTVVAAGPWIIRYGSKFSPLLRSNRVKGDHTGMVKVELIPRNGKLEFLKTSFLSGTRISDLLIKEGILLQLSNLDCQRRESFVVFGPNMWIDIENSGSNNGVRVKHGDVNVDHDDGGLHDSKIQSPTIDSHGAPPTMWHCLIFLLTL</sequence>
<comment type="caution">
    <text evidence="1">The sequence shown here is derived from an EMBL/GenBank/DDBJ whole genome shotgun (WGS) entry which is preliminary data.</text>
</comment>
<gene>
    <name evidence="1" type="ORF">V6N11_056574</name>
</gene>
<reference evidence="1 2" key="1">
    <citation type="journal article" date="2024" name="G3 (Bethesda)">
        <title>Genome assembly of Hibiscus sabdariffa L. provides insights into metabolisms of medicinal natural products.</title>
        <authorList>
            <person name="Kim T."/>
        </authorList>
    </citation>
    <scope>NUCLEOTIDE SEQUENCE [LARGE SCALE GENOMIC DNA]</scope>
    <source>
        <strain evidence="1">TK-2024</strain>
        <tissue evidence="1">Old leaves</tissue>
    </source>
</reference>
<proteinExistence type="predicted"/>
<organism evidence="1 2">
    <name type="scientific">Hibiscus sabdariffa</name>
    <name type="common">roselle</name>
    <dbReference type="NCBI Taxonomy" id="183260"/>
    <lineage>
        <taxon>Eukaryota</taxon>
        <taxon>Viridiplantae</taxon>
        <taxon>Streptophyta</taxon>
        <taxon>Embryophyta</taxon>
        <taxon>Tracheophyta</taxon>
        <taxon>Spermatophyta</taxon>
        <taxon>Magnoliopsida</taxon>
        <taxon>eudicotyledons</taxon>
        <taxon>Gunneridae</taxon>
        <taxon>Pentapetalae</taxon>
        <taxon>rosids</taxon>
        <taxon>malvids</taxon>
        <taxon>Malvales</taxon>
        <taxon>Malvaceae</taxon>
        <taxon>Malvoideae</taxon>
        <taxon>Hibiscus</taxon>
    </lineage>
</organism>
<evidence type="ECO:0000313" key="2">
    <source>
        <dbReference type="Proteomes" id="UP001396334"/>
    </source>
</evidence>
<dbReference type="EMBL" id="JBBPBN010000009">
    <property type="protein sequence ID" value="KAK9032303.1"/>
    <property type="molecule type" value="Genomic_DNA"/>
</dbReference>
<dbReference type="Proteomes" id="UP001396334">
    <property type="component" value="Unassembled WGS sequence"/>
</dbReference>
<name>A0ABR2T569_9ROSI</name>
<protein>
    <submittedName>
        <fullName evidence="1">Uncharacterized protein</fullName>
    </submittedName>
</protein>
<keyword evidence="2" id="KW-1185">Reference proteome</keyword>
<evidence type="ECO:0000313" key="1">
    <source>
        <dbReference type="EMBL" id="KAK9032303.1"/>
    </source>
</evidence>